<feature type="region of interest" description="Disordered" evidence="2">
    <location>
        <begin position="252"/>
        <end position="279"/>
    </location>
</feature>
<reference evidence="3" key="3">
    <citation type="submission" date="2025-09" db="UniProtKB">
        <authorList>
            <consortium name="Ensembl"/>
        </authorList>
    </citation>
    <scope>IDENTIFICATION</scope>
</reference>
<organism evidence="3 4">
    <name type="scientific">Catharus ustulatus</name>
    <name type="common">Russet-backed thrush</name>
    <name type="synonym">Hylocichla ustulatus</name>
    <dbReference type="NCBI Taxonomy" id="91951"/>
    <lineage>
        <taxon>Eukaryota</taxon>
        <taxon>Metazoa</taxon>
        <taxon>Chordata</taxon>
        <taxon>Craniata</taxon>
        <taxon>Vertebrata</taxon>
        <taxon>Euteleostomi</taxon>
        <taxon>Archelosauria</taxon>
        <taxon>Archosauria</taxon>
        <taxon>Dinosauria</taxon>
        <taxon>Saurischia</taxon>
        <taxon>Theropoda</taxon>
        <taxon>Coelurosauria</taxon>
        <taxon>Aves</taxon>
        <taxon>Neognathae</taxon>
        <taxon>Neoaves</taxon>
        <taxon>Telluraves</taxon>
        <taxon>Australaves</taxon>
        <taxon>Passeriformes</taxon>
        <taxon>Turdidae</taxon>
        <taxon>Catharus</taxon>
    </lineage>
</organism>
<dbReference type="Ensembl" id="ENSCUST00005018177.1">
    <property type="protein sequence ID" value="ENSCUSP00005017512.1"/>
    <property type="gene ID" value="ENSCUSG00005011226.1"/>
</dbReference>
<protein>
    <submittedName>
        <fullName evidence="3">Coiled-coil domain containing 170</fullName>
    </submittedName>
</protein>
<keyword evidence="1" id="KW-0175">Coiled coil</keyword>
<gene>
    <name evidence="3" type="primary">CCDC170</name>
</gene>
<evidence type="ECO:0000256" key="1">
    <source>
        <dbReference type="SAM" id="Coils"/>
    </source>
</evidence>
<proteinExistence type="predicted"/>
<evidence type="ECO:0000313" key="4">
    <source>
        <dbReference type="Proteomes" id="UP000694563"/>
    </source>
</evidence>
<sequence>MSNGFAVILSSQESHEHLLLDIPVTREQMNHYRAAAETAQSELAALSVKYDCAQSELLKLRSSMISKEAAFQELKAEAESYKENNARLMSRLLSLQTRIQEMEEELCVLTASKNQAELTAQVAYKENSELKEELHEKSAKLKASKKLLTFDLFLKVSEICKENMTLKDQVAALQEDVNVHEIESKANRETIMRLVSEVAKEQEKAAGYYQDMEKISKDLHSTIIKRQSLEIEIRNLQKKLTVNQKALDTSKQELHNLKKSSRELDASLKNSREESRTAQSSLEAFKEEIATLLSCGSAVVKPSEKAILERIQEIKHKEENKEKMVSQLETQIAKLSKTLENQTRLYREALERSRKAEKCSENFHDQLKHLEEELLTGDLMQDGLKLEKQKYLKFLEQLNEKMKLDSLAAEVGFDMTMDAILARVEQLVKLEGDAVVESKTVAYSLRRKLKAQKEKLESTELHMNLLRQKITQLEEEKQVRAALAVERDEANLTVKKLHKMIERLQKQLDLARETNTDLKAKLSETSELKIKTLEQNRTIEELSKSQGKLERMKEKAEKQLRSAKSELLLKEHKASEDKEKTKNMLEAVTSEMKVLKTTLAELAKRERQLADFREVVSRMLGLDIASLALPDYEIIARLEGLIHSHQHHFFPCVCLKDVAPRGAANKHPASSLDGYGIK</sequence>
<dbReference type="PANTHER" id="PTHR18863">
    <property type="entry name" value="TSEC-2-RELATED"/>
    <property type="match status" value="1"/>
</dbReference>
<feature type="coiled-coil region" evidence="1">
    <location>
        <begin position="36"/>
        <end position="183"/>
    </location>
</feature>
<name>A0A8C3US96_CATUS</name>
<reference evidence="3" key="2">
    <citation type="submission" date="2025-08" db="UniProtKB">
        <authorList>
            <consortium name="Ensembl"/>
        </authorList>
    </citation>
    <scope>IDENTIFICATION</scope>
</reference>
<evidence type="ECO:0000313" key="3">
    <source>
        <dbReference type="Ensembl" id="ENSCUSP00005017512.1"/>
    </source>
</evidence>
<reference evidence="3" key="1">
    <citation type="submission" date="2020-10" db="EMBL/GenBank/DDBJ databases">
        <title>Catharus ustulatus (Swainson's thrush) genome, bCatUst1, primary haplotype v2.</title>
        <authorList>
            <person name="Delmore K."/>
            <person name="Vafadar M."/>
            <person name="Formenti G."/>
            <person name="Chow W."/>
            <person name="Pelan S."/>
            <person name="Howe K."/>
            <person name="Rhie A."/>
            <person name="Mountcastle J."/>
            <person name="Haase B."/>
            <person name="Fedrigo O."/>
            <person name="Jarvis E.D."/>
        </authorList>
    </citation>
    <scope>NUCLEOTIDE SEQUENCE [LARGE SCALE GENOMIC DNA]</scope>
</reference>
<dbReference type="PANTHER" id="PTHR18863:SF4">
    <property type="entry name" value="COILED-COIL DOMAIN-CONTAINING PROTEIN 170"/>
    <property type="match status" value="1"/>
</dbReference>
<dbReference type="InterPro" id="IPR039139">
    <property type="entry name" value="CCDC170-like"/>
</dbReference>
<feature type="coiled-coil region" evidence="1">
    <location>
        <begin position="449"/>
        <end position="605"/>
    </location>
</feature>
<dbReference type="AlphaFoldDB" id="A0A8C3US96"/>
<evidence type="ECO:0000256" key="2">
    <source>
        <dbReference type="SAM" id="MobiDB-lite"/>
    </source>
</evidence>
<feature type="compositionally biased region" description="Basic and acidic residues" evidence="2">
    <location>
        <begin position="252"/>
        <end position="276"/>
    </location>
</feature>
<accession>A0A8C3US96</accession>
<dbReference type="Proteomes" id="UP000694563">
    <property type="component" value="Chromosome 3"/>
</dbReference>
<keyword evidence="4" id="KW-1185">Reference proteome</keyword>